<feature type="transmembrane region" description="Helical" evidence="2">
    <location>
        <begin position="73"/>
        <end position="96"/>
    </location>
</feature>
<feature type="domain" description="DUF6534" evidence="3">
    <location>
        <begin position="190"/>
        <end position="273"/>
    </location>
</feature>
<feature type="transmembrane region" description="Helical" evidence="2">
    <location>
        <begin position="116"/>
        <end position="135"/>
    </location>
</feature>
<evidence type="ECO:0000259" key="3">
    <source>
        <dbReference type="Pfam" id="PF20152"/>
    </source>
</evidence>
<protein>
    <recommendedName>
        <fullName evidence="3">DUF6534 domain-containing protein</fullName>
    </recommendedName>
</protein>
<feature type="transmembrane region" description="Helical" evidence="2">
    <location>
        <begin position="38"/>
        <end position="61"/>
    </location>
</feature>
<evidence type="ECO:0000256" key="1">
    <source>
        <dbReference type="SAM" id="MobiDB-lite"/>
    </source>
</evidence>
<feature type="transmembrane region" description="Helical" evidence="2">
    <location>
        <begin position="142"/>
        <end position="166"/>
    </location>
</feature>
<feature type="transmembrane region" description="Helical" evidence="2">
    <location>
        <begin position="181"/>
        <end position="204"/>
    </location>
</feature>
<feature type="region of interest" description="Disordered" evidence="1">
    <location>
        <begin position="321"/>
        <end position="343"/>
    </location>
</feature>
<reference evidence="4 5" key="1">
    <citation type="submission" date="2017-05" db="EMBL/GenBank/DDBJ databases">
        <title>The Genome Sequence of Tsuchiyaea wingfieldii DSM 27421.</title>
        <authorList>
            <person name="Cuomo C."/>
            <person name="Passer A."/>
            <person name="Billmyre B."/>
            <person name="Heitman J."/>
        </authorList>
    </citation>
    <scope>NUCLEOTIDE SEQUENCE [LARGE SCALE GENOMIC DNA]</scope>
    <source>
        <strain evidence="4 5">DSM 27421</strain>
    </source>
</reference>
<dbReference type="InterPro" id="IPR045339">
    <property type="entry name" value="DUF6534"/>
</dbReference>
<dbReference type="Proteomes" id="UP000322245">
    <property type="component" value="Unassembled WGS sequence"/>
</dbReference>
<proteinExistence type="predicted"/>
<evidence type="ECO:0000313" key="4">
    <source>
        <dbReference type="EMBL" id="TYJ56259.1"/>
    </source>
</evidence>
<dbReference type="AlphaFoldDB" id="A0A5D3B1E0"/>
<dbReference type="Pfam" id="PF20152">
    <property type="entry name" value="DUF6534"/>
    <property type="match status" value="1"/>
</dbReference>
<comment type="caution">
    <text evidence="4">The sequence shown here is derived from an EMBL/GenBank/DDBJ whole genome shotgun (WGS) entry which is preliminary data.</text>
</comment>
<evidence type="ECO:0000313" key="5">
    <source>
        <dbReference type="Proteomes" id="UP000322245"/>
    </source>
</evidence>
<dbReference type="EMBL" id="NIDF01000027">
    <property type="protein sequence ID" value="TYJ56259.1"/>
    <property type="molecule type" value="Genomic_DNA"/>
</dbReference>
<organism evidence="4 5">
    <name type="scientific">Cryptococcus floricola</name>
    <dbReference type="NCBI Taxonomy" id="2591691"/>
    <lineage>
        <taxon>Eukaryota</taxon>
        <taxon>Fungi</taxon>
        <taxon>Dikarya</taxon>
        <taxon>Basidiomycota</taxon>
        <taxon>Agaricomycotina</taxon>
        <taxon>Tremellomycetes</taxon>
        <taxon>Tremellales</taxon>
        <taxon>Cryptococcaceae</taxon>
        <taxon>Cryptococcus</taxon>
    </lineage>
</organism>
<keyword evidence="2" id="KW-0812">Transmembrane</keyword>
<keyword evidence="2" id="KW-0472">Membrane</keyword>
<keyword evidence="2" id="KW-1133">Transmembrane helix</keyword>
<gene>
    <name evidence="4" type="ORF">B9479_003105</name>
</gene>
<keyword evidence="5" id="KW-1185">Reference proteome</keyword>
<name>A0A5D3B1E0_9TREE</name>
<sequence length="362" mass="40069">MDSTVLLGKATGEIGGFNETMAAAAFEEISHFILRCQFASIVIVTFLSGVLVMQLFTYFTYQRNDKIWTRAIVAWSASWTLVITCYYWVYISYLFVDNFGDWLPWLEVRWLAKMPVFDALAVIPVQSFFAYRAYLLMNRNKILLAVLVLLLTTAAGGAIGTTIIFGEQETLFGASVSGPALITWTAVTTGADIIIAGCILAGLLRSKTGWTHTDKLITRLVRLTFEAQLPPTFLALAYVLEWSQTPSSLLGAVFQSLQSSAYTVGLLFTLNSRIAFTTVDNDTRSQQTPQVFGMSNINNTRRPTDGIQVDVQTYVHDDQPYEYTHDRKGHSKADSLSDGDTERGVVFENGSRAHLTAGSNAV</sequence>
<evidence type="ECO:0000256" key="2">
    <source>
        <dbReference type="SAM" id="Phobius"/>
    </source>
</evidence>
<accession>A0A5D3B1E0</accession>
<dbReference type="PANTHER" id="PTHR40465">
    <property type="entry name" value="CHROMOSOME 1, WHOLE GENOME SHOTGUN SEQUENCE"/>
    <property type="match status" value="1"/>
</dbReference>
<dbReference type="PANTHER" id="PTHR40465:SF1">
    <property type="entry name" value="DUF6534 DOMAIN-CONTAINING PROTEIN"/>
    <property type="match status" value="1"/>
</dbReference>